<proteinExistence type="predicted"/>
<dbReference type="HOGENOM" id="CLU_2727869_0_0_2"/>
<protein>
    <submittedName>
        <fullName evidence="1">Uncharacterized protein</fullName>
    </submittedName>
</protein>
<name>H2C761_9CREN</name>
<dbReference type="Proteomes" id="UP000003980">
    <property type="component" value="Unassembled WGS sequence"/>
</dbReference>
<keyword evidence="2" id="KW-1185">Reference proteome</keyword>
<dbReference type="OrthoDB" id="41005at2157"/>
<sequence>FRRGDFKTSLEKAKETYARFYSSLNLPGVDPGLVKVIRELVNQDPERRPAAHQVITELEVILRKLEPRYTV</sequence>
<accession>H2C761</accession>
<evidence type="ECO:0000313" key="2">
    <source>
        <dbReference type="Proteomes" id="UP000003980"/>
    </source>
</evidence>
<evidence type="ECO:0000313" key="1">
    <source>
        <dbReference type="EMBL" id="EHP69638.1"/>
    </source>
</evidence>
<dbReference type="eggNOG" id="arCOG03682">
    <property type="taxonomic scope" value="Archaea"/>
</dbReference>
<gene>
    <name evidence="1" type="ORF">MetMK1DRAFT_00024100</name>
</gene>
<dbReference type="AlphaFoldDB" id="H2C761"/>
<dbReference type="RefSeq" id="WP_009073901.1">
    <property type="nucleotide sequence ID" value="NZ_JH597768.1"/>
</dbReference>
<feature type="non-terminal residue" evidence="1">
    <location>
        <position position="1"/>
    </location>
</feature>
<organism evidence="1 2">
    <name type="scientific">Metallosphaera yellowstonensis MK1</name>
    <dbReference type="NCBI Taxonomy" id="671065"/>
    <lineage>
        <taxon>Archaea</taxon>
        <taxon>Thermoproteota</taxon>
        <taxon>Thermoprotei</taxon>
        <taxon>Sulfolobales</taxon>
        <taxon>Sulfolobaceae</taxon>
        <taxon>Metallosphaera</taxon>
    </lineage>
</organism>
<dbReference type="EMBL" id="JH597768">
    <property type="protein sequence ID" value="EHP69638.1"/>
    <property type="molecule type" value="Genomic_DNA"/>
</dbReference>
<reference evidence="1 2" key="1">
    <citation type="submission" date="2012-01" db="EMBL/GenBank/DDBJ databases">
        <title>Improved High-Quality Draft sequence of Metallosphaera yellowstonensis MK1.</title>
        <authorList>
            <consortium name="US DOE Joint Genome Institute"/>
            <person name="Lucas S."/>
            <person name="Han J."/>
            <person name="Cheng J.-F."/>
            <person name="Goodwin L."/>
            <person name="Pitluck S."/>
            <person name="Peters L."/>
            <person name="Teshima H."/>
            <person name="Detter J.C."/>
            <person name="Han C."/>
            <person name="Tapia R."/>
            <person name="Land M."/>
            <person name="Hauser L."/>
            <person name="Kyrpides N."/>
            <person name="Kozubal M."/>
            <person name="Macur R.E."/>
            <person name="Jay Z."/>
            <person name="Inskeep W."/>
            <person name="Woyke T."/>
        </authorList>
    </citation>
    <scope>NUCLEOTIDE SEQUENCE [LARGE SCALE GENOMIC DNA]</scope>
    <source>
        <strain evidence="1 2">MK1</strain>
    </source>
</reference>